<dbReference type="EMBL" id="MSZU01000086">
    <property type="protein sequence ID" value="OMP84939.1"/>
    <property type="molecule type" value="Genomic_DNA"/>
</dbReference>
<dbReference type="Proteomes" id="UP000190776">
    <property type="component" value="Unassembled WGS sequence"/>
</dbReference>
<protein>
    <submittedName>
        <fullName evidence="2">Uncharacterized protein</fullName>
    </submittedName>
</protein>
<gene>
    <name evidence="2" type="ORF">BK809_0000691</name>
</gene>
<evidence type="ECO:0000313" key="3">
    <source>
        <dbReference type="Proteomes" id="UP000190776"/>
    </source>
</evidence>
<proteinExistence type="predicted"/>
<feature type="compositionally biased region" description="Basic and acidic residues" evidence="1">
    <location>
        <begin position="731"/>
        <end position="748"/>
    </location>
</feature>
<organism evidence="2 3">
    <name type="scientific">Diplodia seriata</name>
    <dbReference type="NCBI Taxonomy" id="420778"/>
    <lineage>
        <taxon>Eukaryota</taxon>
        <taxon>Fungi</taxon>
        <taxon>Dikarya</taxon>
        <taxon>Ascomycota</taxon>
        <taxon>Pezizomycotina</taxon>
        <taxon>Dothideomycetes</taxon>
        <taxon>Dothideomycetes incertae sedis</taxon>
        <taxon>Botryosphaeriales</taxon>
        <taxon>Botryosphaeriaceae</taxon>
        <taxon>Diplodia</taxon>
    </lineage>
</organism>
<feature type="compositionally biased region" description="Polar residues" evidence="1">
    <location>
        <begin position="608"/>
        <end position="618"/>
    </location>
</feature>
<dbReference type="Gene3D" id="3.30.420.10">
    <property type="entry name" value="Ribonuclease H-like superfamily/Ribonuclease H"/>
    <property type="match status" value="1"/>
</dbReference>
<dbReference type="InterPro" id="IPR036397">
    <property type="entry name" value="RNaseH_sf"/>
</dbReference>
<dbReference type="AlphaFoldDB" id="A0A1S8BBN9"/>
<feature type="compositionally biased region" description="Polar residues" evidence="1">
    <location>
        <begin position="666"/>
        <end position="683"/>
    </location>
</feature>
<evidence type="ECO:0000256" key="1">
    <source>
        <dbReference type="SAM" id="MobiDB-lite"/>
    </source>
</evidence>
<evidence type="ECO:0000313" key="2">
    <source>
        <dbReference type="EMBL" id="OMP84939.1"/>
    </source>
</evidence>
<feature type="region of interest" description="Disordered" evidence="1">
    <location>
        <begin position="596"/>
        <end position="713"/>
    </location>
</feature>
<sequence length="774" mass="85311">MIATDSTIHLLHLALQSDLQPLILQDVRMLLESEDVVKVTVGAEEKCSRLQEFLGVNPRGFVDLEDLHHRVREIKAGKDVCRLPLALPKLTRKYLGHGLHPKAIDGTVDPTQRLRQAEKEAMGSSVYAYLALQHAIDRERQQLCSRALGPSDTNTDLPYPRLGANATESERPEPAVLHAAERWVDSFLANSGGDDVNSDGSSRRRRLLSYCLWHYGGFHIASIAPDVSPTRANMLPADILKVVHEEKVPYDGARAAKLLQMLPDEFVSAQYPGIASAARAGGSRTSALEKESDAVMEAQRSAVRRQILAAREWANSRLSPNAERTPWNEKLVRIYFYHRLWHHLGKSVSEIHAEHQPSDPPEAVALCIADAIKLFDMPPRDEESMAELRVMLANDDYLPDTADLLPSSSASTTGPESPEVVDGDIRKHRAAAEGWAAAQLGRAEATGEPLLEAFGGEDGRRHGMLTHYRLWDAYGHSVAAIRDEFFPGPFPMMRRKRFATITEDILAVLDQMRAPSNDRRRQDLLGALPEEAQQRYWKLAGEIARKAESRVNDDGGQVGRLTVMKLGRLKIRKVGSITIGDIIKAGQAGIRRIIRSSTEVTDGGPAGGQSTKRSNTEFSDGRQLRRGLKANTRTDSDANDGRVGGPSSRRSNTEVTGGRGAAEGQTPKSRVGGQSSRRSNTEVTGGRAGGQSSRRSNTEFSDGRQLRRGLKANTRTEFRVHGGGQVRMPKVWREARPHPGRTWKEKSTESTVDVSTVMRMALASGQENKEDGKK</sequence>
<reference evidence="2 3" key="1">
    <citation type="submission" date="2017-01" db="EMBL/GenBank/DDBJ databases">
        <title>Draft genome sequence of Diplodia seriata F98.1, a fungal species involved in grapevine trunk diseases.</title>
        <authorList>
            <person name="Robert-Siegwald G."/>
            <person name="Vallet J."/>
            <person name="Abou-Mansour E."/>
            <person name="Xu J."/>
            <person name="Rey P."/>
            <person name="Bertsch C."/>
            <person name="Rego C."/>
            <person name="Larignon P."/>
            <person name="Fontaine F."/>
            <person name="Lebrun M.-H."/>
        </authorList>
    </citation>
    <scope>NUCLEOTIDE SEQUENCE [LARGE SCALE GENOMIC DNA]</scope>
    <source>
        <strain evidence="2 3">F98.1</strain>
    </source>
</reference>
<dbReference type="InterPro" id="IPR012337">
    <property type="entry name" value="RNaseH-like_sf"/>
</dbReference>
<dbReference type="OrthoDB" id="1920326at2759"/>
<dbReference type="GO" id="GO:0003676">
    <property type="term" value="F:nucleic acid binding"/>
    <property type="evidence" value="ECO:0007669"/>
    <property type="project" value="InterPro"/>
</dbReference>
<comment type="caution">
    <text evidence="2">The sequence shown here is derived from an EMBL/GenBank/DDBJ whole genome shotgun (WGS) entry which is preliminary data.</text>
</comment>
<accession>A0A1S8BBN9</accession>
<name>A0A1S8BBN9_9PEZI</name>
<feature type="region of interest" description="Disordered" evidence="1">
    <location>
        <begin position="725"/>
        <end position="752"/>
    </location>
</feature>
<dbReference type="STRING" id="420778.A0A1S8BBN9"/>
<dbReference type="SUPFAM" id="SSF53098">
    <property type="entry name" value="Ribonuclease H-like"/>
    <property type="match status" value="1"/>
</dbReference>